<feature type="binding site" evidence="5">
    <location>
        <begin position="230"/>
        <end position="234"/>
    </location>
    <ligand>
        <name>FAD</name>
        <dbReference type="ChEBI" id="CHEBI:57692"/>
    </ligand>
</feature>
<evidence type="ECO:0000256" key="1">
    <source>
        <dbReference type="ARBA" id="ARBA00001932"/>
    </source>
</evidence>
<feature type="site" description="Electron transfer via tryptophanyl radical" evidence="6">
    <location>
        <position position="375"/>
    </location>
</feature>
<dbReference type="Gene3D" id="1.10.579.10">
    <property type="entry name" value="DNA Cyclobutane Dipyrimidine Photolyase, subunit A, domain 3"/>
    <property type="match status" value="1"/>
</dbReference>
<dbReference type="InterPro" id="IPR002081">
    <property type="entry name" value="Cryptochrome/DNA_photolyase_1"/>
</dbReference>
<keyword evidence="4 7" id="KW-0157">Chromophore</keyword>
<dbReference type="SUPFAM" id="SSF48173">
    <property type="entry name" value="Cryptochrome/photolyase FAD-binding domain"/>
    <property type="match status" value="1"/>
</dbReference>
<evidence type="ECO:0000256" key="3">
    <source>
        <dbReference type="ARBA" id="ARBA00022827"/>
    </source>
</evidence>
<evidence type="ECO:0000256" key="5">
    <source>
        <dbReference type="PIRSR" id="PIRSR602081-1"/>
    </source>
</evidence>
<feature type="binding site" evidence="5">
    <location>
        <begin position="365"/>
        <end position="367"/>
    </location>
    <ligand>
        <name>FAD</name>
        <dbReference type="ChEBI" id="CHEBI:57692"/>
    </ligand>
</feature>
<keyword evidence="2 5" id="KW-0285">Flavoprotein</keyword>
<dbReference type="PANTHER" id="PTHR11455:SF9">
    <property type="entry name" value="CRYPTOCHROME CIRCADIAN CLOCK 5 ISOFORM X1"/>
    <property type="match status" value="1"/>
</dbReference>
<dbReference type="RefSeq" id="WP_145155358.1">
    <property type="nucleotide sequence ID" value="NZ_VNIM01000126.1"/>
</dbReference>
<dbReference type="InterPro" id="IPR036155">
    <property type="entry name" value="Crypto/Photolyase_N_sf"/>
</dbReference>
<dbReference type="GO" id="GO:0003904">
    <property type="term" value="F:deoxyribodipyrimidine photo-lyase activity"/>
    <property type="evidence" value="ECO:0007669"/>
    <property type="project" value="TreeGrafter"/>
</dbReference>
<keyword evidence="10" id="KW-1185">Reference proteome</keyword>
<dbReference type="GO" id="GO:0009416">
    <property type="term" value="P:response to light stimulus"/>
    <property type="evidence" value="ECO:0007669"/>
    <property type="project" value="TreeGrafter"/>
</dbReference>
<dbReference type="PRINTS" id="PR00147">
    <property type="entry name" value="DNAPHOTLYASE"/>
</dbReference>
<dbReference type="Proteomes" id="UP000318681">
    <property type="component" value="Unassembled WGS sequence"/>
</dbReference>
<evidence type="ECO:0000313" key="9">
    <source>
        <dbReference type="EMBL" id="TVV70409.1"/>
    </source>
</evidence>
<dbReference type="PANTHER" id="PTHR11455">
    <property type="entry name" value="CRYPTOCHROME"/>
    <property type="match status" value="1"/>
</dbReference>
<name>A0A558QTF5_9SPHN</name>
<sequence length="457" mass="50713">MADPVVLWFRQDLRLADQAALVAAAGEGPVVPVYVLDDEAPGDWRIGGAQRWWLHHSLAALAAALDEKGVRLILRRGDAADEVAKLADEVGATRVHALHHYEPWWQSAETALGKRVDLCLHEGTRLAPPDRIRTGSGGRYRMFTAFWRALKEQMPPPRPVPAPDRIGTVARPPKSDRLADWDLLPTKPDWAGGFSVWTPGEAGALEALDDFLPKIDDYDVARNLPSQEGTSRFSPHLHHGELSPATVWHAVSKADARHAEPFLRELAWRDFTGNIIDQFADYADSNGRAAYDKMPWRAGKEADADFTAWTKGRTGYPIVDAGMRQLWATGWMHNRVRMIAASFVIKHLLIDWRRGEAWYWDALVDADFGNNAVNWQWVAGTGIDSNPFGRMMAPLVQSPKFDAGDYIREWVPELADVGDDAIHDPHGAGKAPAGYPAPLIGHREARARALDAAAKVR</sequence>
<dbReference type="PROSITE" id="PS00394">
    <property type="entry name" value="DNA_PHOTOLYASES_1_1"/>
    <property type="match status" value="1"/>
</dbReference>
<dbReference type="Pfam" id="PF00875">
    <property type="entry name" value="DNA_photolyase"/>
    <property type="match status" value="1"/>
</dbReference>
<dbReference type="InterPro" id="IPR006050">
    <property type="entry name" value="DNA_photolyase_N"/>
</dbReference>
<dbReference type="Pfam" id="PF03441">
    <property type="entry name" value="FAD_binding_7"/>
    <property type="match status" value="1"/>
</dbReference>
<dbReference type="InterPro" id="IPR036134">
    <property type="entry name" value="Crypto/Photolyase_FAD-like_sf"/>
</dbReference>
<dbReference type="GO" id="GO:0006139">
    <property type="term" value="P:nucleobase-containing compound metabolic process"/>
    <property type="evidence" value="ECO:0007669"/>
    <property type="project" value="UniProtKB-ARBA"/>
</dbReference>
<dbReference type="OrthoDB" id="9772484at2"/>
<accession>A0A558QTF5</accession>
<feature type="site" description="Electron transfer via tryptophanyl radical" evidence="6">
    <location>
        <position position="296"/>
    </location>
</feature>
<dbReference type="InterPro" id="IPR014729">
    <property type="entry name" value="Rossmann-like_a/b/a_fold"/>
</dbReference>
<dbReference type="GO" id="GO:0003677">
    <property type="term" value="F:DNA binding"/>
    <property type="evidence" value="ECO:0007669"/>
    <property type="project" value="TreeGrafter"/>
</dbReference>
<protein>
    <submittedName>
        <fullName evidence="9">Deoxyribodipyrimidine photo-lyase</fullName>
    </submittedName>
</protein>
<gene>
    <name evidence="9" type="ORF">FOY91_19195</name>
</gene>
<dbReference type="Gene3D" id="1.25.40.80">
    <property type="match status" value="1"/>
</dbReference>
<dbReference type="Gene3D" id="3.40.50.620">
    <property type="entry name" value="HUPs"/>
    <property type="match status" value="1"/>
</dbReference>
<comment type="cofactor">
    <cofactor evidence="1">
        <name>(6R)-5,10-methylene-5,6,7,8-tetrahydrofolate</name>
        <dbReference type="ChEBI" id="CHEBI:15636"/>
    </cofactor>
</comment>
<dbReference type="PROSITE" id="PS51645">
    <property type="entry name" value="PHR_CRY_ALPHA_BETA"/>
    <property type="match status" value="1"/>
</dbReference>
<proteinExistence type="inferred from homology"/>
<reference evidence="9 10" key="1">
    <citation type="submission" date="2019-07" db="EMBL/GenBank/DDBJ databases">
        <title>Sphingomonas solaris sp. nov., isolated from a solar panel from Boston, Massachusetts.</title>
        <authorList>
            <person name="Tanner K."/>
            <person name="Pascual J."/>
            <person name="Mancuso C."/>
            <person name="Pereto J."/>
            <person name="Khalil A."/>
            <person name="Vilanova C."/>
        </authorList>
    </citation>
    <scope>NUCLEOTIDE SEQUENCE [LARGE SCALE GENOMIC DNA]</scope>
    <source>
        <strain evidence="9 10">R4DWN</strain>
    </source>
</reference>
<evidence type="ECO:0000256" key="2">
    <source>
        <dbReference type="ARBA" id="ARBA00022630"/>
    </source>
</evidence>
<keyword evidence="9" id="KW-0456">Lyase</keyword>
<feature type="binding site" evidence="5">
    <location>
        <position position="218"/>
    </location>
    <ligand>
        <name>FAD</name>
        <dbReference type="ChEBI" id="CHEBI:57692"/>
    </ligand>
</feature>
<comment type="cofactor">
    <cofactor evidence="5">
        <name>FAD</name>
        <dbReference type="ChEBI" id="CHEBI:57692"/>
    </cofactor>
    <text evidence="5">Binds 1 FAD per subunit.</text>
</comment>
<comment type="similarity">
    <text evidence="7">Belongs to the DNA photolyase family.</text>
</comment>
<dbReference type="EMBL" id="VNIM01000126">
    <property type="protein sequence ID" value="TVV70409.1"/>
    <property type="molecule type" value="Genomic_DNA"/>
</dbReference>
<evidence type="ECO:0000256" key="6">
    <source>
        <dbReference type="PIRSR" id="PIRSR602081-2"/>
    </source>
</evidence>
<dbReference type="SUPFAM" id="SSF52425">
    <property type="entry name" value="Cryptochrome/photolyase, N-terminal domain"/>
    <property type="match status" value="1"/>
</dbReference>
<dbReference type="InterPro" id="IPR005101">
    <property type="entry name" value="Cryptochr/Photolyase_FAD-bd"/>
</dbReference>
<dbReference type="InterPro" id="IPR018394">
    <property type="entry name" value="DNA_photolyase_1_CS_C"/>
</dbReference>
<dbReference type="AlphaFoldDB" id="A0A558QTF5"/>
<feature type="domain" description="Photolyase/cryptochrome alpha/beta" evidence="8">
    <location>
        <begin position="3"/>
        <end position="126"/>
    </location>
</feature>
<feature type="site" description="Electron transfer via tryptophanyl radical" evidence="6">
    <location>
        <position position="352"/>
    </location>
</feature>
<evidence type="ECO:0000259" key="8">
    <source>
        <dbReference type="PROSITE" id="PS51645"/>
    </source>
</evidence>
<comment type="caution">
    <text evidence="9">The sequence shown here is derived from an EMBL/GenBank/DDBJ whole genome shotgun (WGS) entry which is preliminary data.</text>
</comment>
<evidence type="ECO:0000256" key="7">
    <source>
        <dbReference type="RuleBase" id="RU004182"/>
    </source>
</evidence>
<dbReference type="PROSITE" id="PS00691">
    <property type="entry name" value="DNA_PHOTOLYASES_1_2"/>
    <property type="match status" value="1"/>
</dbReference>
<evidence type="ECO:0000313" key="10">
    <source>
        <dbReference type="Proteomes" id="UP000318681"/>
    </source>
</evidence>
<dbReference type="GO" id="GO:0071949">
    <property type="term" value="F:FAD binding"/>
    <property type="evidence" value="ECO:0007669"/>
    <property type="project" value="TreeGrafter"/>
</dbReference>
<feature type="binding site" evidence="5">
    <location>
        <position position="262"/>
    </location>
    <ligand>
        <name>FAD</name>
        <dbReference type="ChEBI" id="CHEBI:57692"/>
    </ligand>
</feature>
<organism evidence="9 10">
    <name type="scientific">Alterirhizorhabdus solaris</name>
    <dbReference type="NCBI Taxonomy" id="2529389"/>
    <lineage>
        <taxon>Bacteria</taxon>
        <taxon>Pseudomonadati</taxon>
        <taxon>Pseudomonadota</taxon>
        <taxon>Alphaproteobacteria</taxon>
        <taxon>Sphingomonadales</taxon>
        <taxon>Rhizorhabdaceae</taxon>
        <taxon>Alterirhizorhabdus</taxon>
    </lineage>
</organism>
<dbReference type="GO" id="GO:0006950">
    <property type="term" value="P:response to stress"/>
    <property type="evidence" value="ECO:0007669"/>
    <property type="project" value="UniProtKB-ARBA"/>
</dbReference>
<evidence type="ECO:0000256" key="4">
    <source>
        <dbReference type="ARBA" id="ARBA00022991"/>
    </source>
</evidence>
<keyword evidence="3 5" id="KW-0274">FAD</keyword>